<dbReference type="HOGENOM" id="CLU_1702306_0_0_14"/>
<dbReference type="AlphaFoldDB" id="F0QS99"/>
<reference evidence="1 2" key="1">
    <citation type="journal article" date="2011" name="J. Bacteriol.">
        <title>Complete genome sequences of two hemotropic Mycoplasmas, Mycoplasma haemofelis strain Ohio2 and Mycoplasma suis strain Illinois.</title>
        <authorList>
            <person name="Messick J.B."/>
            <person name="Santos A.P."/>
            <person name="Guimaraes A.M."/>
        </authorList>
    </citation>
    <scope>NUCLEOTIDE SEQUENCE [LARGE SCALE GENOMIC DNA]</scope>
    <source>
        <strain evidence="1 2">Illinois</strain>
    </source>
</reference>
<dbReference type="STRING" id="768700.MSU_0857"/>
<proteinExistence type="predicted"/>
<keyword evidence="2" id="KW-1185">Reference proteome</keyword>
<name>F0QS99_MYCSL</name>
<dbReference type="Proteomes" id="UP000007484">
    <property type="component" value="Chromosome"/>
</dbReference>
<protein>
    <submittedName>
        <fullName evidence="1">Uncharacterized protein</fullName>
    </submittedName>
</protein>
<dbReference type="EMBL" id="CP002525">
    <property type="protein sequence ID" value="ADX98369.1"/>
    <property type="molecule type" value="Genomic_DNA"/>
</dbReference>
<evidence type="ECO:0000313" key="1">
    <source>
        <dbReference type="EMBL" id="ADX98369.1"/>
    </source>
</evidence>
<gene>
    <name evidence="1" type="ordered locus">MSU_0857</name>
</gene>
<sequence>MYLFGWRKRTALILCSFLFLGSISYLSGTISHENIFSPKDNKTSSSFLSKNFLEGSLPLKLFNGIFSISLQKGEKNNIVKTTSKLTSSLERDNLLSQTKEIIRSKILKRLSLLKPEVKFEQKDLVGNIFYKWINENMIWVIVKFKSTLFDSQNWFYDNFSVIVNK</sequence>
<accession>F0QS99</accession>
<organism evidence="1 2">
    <name type="scientific">Mycoplasma suis (strain Illinois)</name>
    <dbReference type="NCBI Taxonomy" id="768700"/>
    <lineage>
        <taxon>Bacteria</taxon>
        <taxon>Bacillati</taxon>
        <taxon>Mycoplasmatota</taxon>
        <taxon>Mollicutes</taxon>
        <taxon>Mycoplasmataceae</taxon>
        <taxon>Mycoplasma</taxon>
    </lineage>
</organism>
<evidence type="ECO:0000313" key="2">
    <source>
        <dbReference type="Proteomes" id="UP000007484"/>
    </source>
</evidence>
<dbReference type="RefSeq" id="WP_013610182.1">
    <property type="nucleotide sequence ID" value="NC_015155.1"/>
</dbReference>
<dbReference type="KEGG" id="mss:MSU_0857"/>